<dbReference type="Proteomes" id="UP000215914">
    <property type="component" value="Unassembled WGS sequence"/>
</dbReference>
<evidence type="ECO:0000313" key="3">
    <source>
        <dbReference type="Proteomes" id="UP000215914"/>
    </source>
</evidence>
<feature type="chain" id="PRO_5039929566" evidence="1">
    <location>
        <begin position="26"/>
        <end position="157"/>
    </location>
</feature>
<gene>
    <name evidence="2" type="ORF">HanXRQr2_Chr06g0259271</name>
</gene>
<dbReference type="Gramene" id="mRNA:HanXRQr2_Chr06g0259271">
    <property type="protein sequence ID" value="mRNA:HanXRQr2_Chr06g0259271"/>
    <property type="gene ID" value="HanXRQr2_Chr06g0259271"/>
</dbReference>
<dbReference type="AlphaFoldDB" id="A0A9K3IST8"/>
<evidence type="ECO:0000313" key="2">
    <source>
        <dbReference type="EMBL" id="KAF5802419.1"/>
    </source>
</evidence>
<keyword evidence="3" id="KW-1185">Reference proteome</keyword>
<sequence length="157" mass="17731">MYLSFSLVILKLTFVLFLSFPHVIPKCILPKIYDYSSNDVISIVIIDNKMFHVIIEMADGKVGFTVGIDVIVSQLQLEVGCFLLFTKSFGNYFLLNFFGKNGVEMNFPDVDVDEAVVAPIDSVNDVDVQPDGRVRRFVRMAGENYFVSFNIILQTAK</sequence>
<protein>
    <submittedName>
        <fullName evidence="2">Uncharacterized protein</fullName>
    </submittedName>
</protein>
<proteinExistence type="predicted"/>
<keyword evidence="1" id="KW-0732">Signal</keyword>
<name>A0A9K3IST8_HELAN</name>
<comment type="caution">
    <text evidence="2">The sequence shown here is derived from an EMBL/GenBank/DDBJ whole genome shotgun (WGS) entry which is preliminary data.</text>
</comment>
<dbReference type="EMBL" id="MNCJ02000321">
    <property type="protein sequence ID" value="KAF5802419.1"/>
    <property type="molecule type" value="Genomic_DNA"/>
</dbReference>
<reference evidence="2" key="2">
    <citation type="submission" date="2020-06" db="EMBL/GenBank/DDBJ databases">
        <title>Helianthus annuus Genome sequencing and assembly Release 2.</title>
        <authorList>
            <person name="Gouzy J."/>
            <person name="Langlade N."/>
            <person name="Munos S."/>
        </authorList>
    </citation>
    <scope>NUCLEOTIDE SEQUENCE</scope>
    <source>
        <tissue evidence="2">Leaves</tissue>
    </source>
</reference>
<organism evidence="2 3">
    <name type="scientific">Helianthus annuus</name>
    <name type="common">Common sunflower</name>
    <dbReference type="NCBI Taxonomy" id="4232"/>
    <lineage>
        <taxon>Eukaryota</taxon>
        <taxon>Viridiplantae</taxon>
        <taxon>Streptophyta</taxon>
        <taxon>Embryophyta</taxon>
        <taxon>Tracheophyta</taxon>
        <taxon>Spermatophyta</taxon>
        <taxon>Magnoliopsida</taxon>
        <taxon>eudicotyledons</taxon>
        <taxon>Gunneridae</taxon>
        <taxon>Pentapetalae</taxon>
        <taxon>asterids</taxon>
        <taxon>campanulids</taxon>
        <taxon>Asterales</taxon>
        <taxon>Asteraceae</taxon>
        <taxon>Asteroideae</taxon>
        <taxon>Heliantheae alliance</taxon>
        <taxon>Heliantheae</taxon>
        <taxon>Helianthus</taxon>
    </lineage>
</organism>
<accession>A0A9K3IST8</accession>
<feature type="signal peptide" evidence="1">
    <location>
        <begin position="1"/>
        <end position="25"/>
    </location>
</feature>
<reference evidence="2" key="1">
    <citation type="journal article" date="2017" name="Nature">
        <title>The sunflower genome provides insights into oil metabolism, flowering and Asterid evolution.</title>
        <authorList>
            <person name="Badouin H."/>
            <person name="Gouzy J."/>
            <person name="Grassa C.J."/>
            <person name="Murat F."/>
            <person name="Staton S.E."/>
            <person name="Cottret L."/>
            <person name="Lelandais-Briere C."/>
            <person name="Owens G.L."/>
            <person name="Carrere S."/>
            <person name="Mayjonade B."/>
            <person name="Legrand L."/>
            <person name="Gill N."/>
            <person name="Kane N.C."/>
            <person name="Bowers J.E."/>
            <person name="Hubner S."/>
            <person name="Bellec A."/>
            <person name="Berard A."/>
            <person name="Berges H."/>
            <person name="Blanchet N."/>
            <person name="Boniface M.C."/>
            <person name="Brunel D."/>
            <person name="Catrice O."/>
            <person name="Chaidir N."/>
            <person name="Claudel C."/>
            <person name="Donnadieu C."/>
            <person name="Faraut T."/>
            <person name="Fievet G."/>
            <person name="Helmstetter N."/>
            <person name="King M."/>
            <person name="Knapp S.J."/>
            <person name="Lai Z."/>
            <person name="Le Paslier M.C."/>
            <person name="Lippi Y."/>
            <person name="Lorenzon L."/>
            <person name="Mandel J.R."/>
            <person name="Marage G."/>
            <person name="Marchand G."/>
            <person name="Marquand E."/>
            <person name="Bret-Mestries E."/>
            <person name="Morien E."/>
            <person name="Nambeesan S."/>
            <person name="Nguyen T."/>
            <person name="Pegot-Espagnet P."/>
            <person name="Pouilly N."/>
            <person name="Raftis F."/>
            <person name="Sallet E."/>
            <person name="Schiex T."/>
            <person name="Thomas J."/>
            <person name="Vandecasteele C."/>
            <person name="Vares D."/>
            <person name="Vear F."/>
            <person name="Vautrin S."/>
            <person name="Crespi M."/>
            <person name="Mangin B."/>
            <person name="Burke J.M."/>
            <person name="Salse J."/>
            <person name="Munos S."/>
            <person name="Vincourt P."/>
            <person name="Rieseberg L.H."/>
            <person name="Langlade N.B."/>
        </authorList>
    </citation>
    <scope>NUCLEOTIDE SEQUENCE</scope>
    <source>
        <tissue evidence="2">Leaves</tissue>
    </source>
</reference>
<evidence type="ECO:0000256" key="1">
    <source>
        <dbReference type="SAM" id="SignalP"/>
    </source>
</evidence>